<dbReference type="Proteomes" id="UP000187209">
    <property type="component" value="Unassembled WGS sequence"/>
</dbReference>
<organism evidence="1 2">
    <name type="scientific">Stentor coeruleus</name>
    <dbReference type="NCBI Taxonomy" id="5963"/>
    <lineage>
        <taxon>Eukaryota</taxon>
        <taxon>Sar</taxon>
        <taxon>Alveolata</taxon>
        <taxon>Ciliophora</taxon>
        <taxon>Postciliodesmatophora</taxon>
        <taxon>Heterotrichea</taxon>
        <taxon>Heterotrichida</taxon>
        <taxon>Stentoridae</taxon>
        <taxon>Stentor</taxon>
    </lineage>
</organism>
<accession>A0A1R2BYA3</accession>
<dbReference type="EMBL" id="MPUH01000371">
    <property type="protein sequence ID" value="OMJ81671.1"/>
    <property type="molecule type" value="Genomic_DNA"/>
</dbReference>
<protein>
    <submittedName>
        <fullName evidence="1">Uncharacterized protein</fullName>
    </submittedName>
</protein>
<gene>
    <name evidence="1" type="ORF">SteCoe_17830</name>
</gene>
<evidence type="ECO:0000313" key="2">
    <source>
        <dbReference type="Proteomes" id="UP000187209"/>
    </source>
</evidence>
<proteinExistence type="predicted"/>
<reference evidence="1 2" key="1">
    <citation type="submission" date="2016-11" db="EMBL/GenBank/DDBJ databases">
        <title>The macronuclear genome of Stentor coeruleus: a giant cell with tiny introns.</title>
        <authorList>
            <person name="Slabodnick M."/>
            <person name="Ruby J.G."/>
            <person name="Reiff S.B."/>
            <person name="Swart E.C."/>
            <person name="Gosai S."/>
            <person name="Prabakaran S."/>
            <person name="Witkowska E."/>
            <person name="Larue G.E."/>
            <person name="Fisher S."/>
            <person name="Freeman R.M."/>
            <person name="Gunawardena J."/>
            <person name="Chu W."/>
            <person name="Stover N.A."/>
            <person name="Gregory B.D."/>
            <person name="Nowacki M."/>
            <person name="Derisi J."/>
            <person name="Roy S.W."/>
            <person name="Marshall W.F."/>
            <person name="Sood P."/>
        </authorList>
    </citation>
    <scope>NUCLEOTIDE SEQUENCE [LARGE SCALE GENOMIC DNA]</scope>
    <source>
        <strain evidence="1">WM001</strain>
    </source>
</reference>
<keyword evidence="2" id="KW-1185">Reference proteome</keyword>
<name>A0A1R2BYA3_9CILI</name>
<comment type="caution">
    <text evidence="1">The sequence shown here is derived from an EMBL/GenBank/DDBJ whole genome shotgun (WGS) entry which is preliminary data.</text>
</comment>
<sequence>MSHFSIVCVASGKTLIFLQQKHNFKKTLQNPLILLFLGKGLSSTVAISPLCSVLFEFSTVCPANSSPSILSCCPGISRSFNLISRSCENFTNNCFA</sequence>
<dbReference type="AlphaFoldDB" id="A0A1R2BYA3"/>
<evidence type="ECO:0000313" key="1">
    <source>
        <dbReference type="EMBL" id="OMJ81671.1"/>
    </source>
</evidence>